<dbReference type="GO" id="GO:0016323">
    <property type="term" value="C:basolateral plasma membrane"/>
    <property type="evidence" value="ECO:0007669"/>
    <property type="project" value="TreeGrafter"/>
</dbReference>
<dbReference type="Proteomes" id="UP000887575">
    <property type="component" value="Unassembled WGS sequence"/>
</dbReference>
<dbReference type="InterPro" id="IPR039988">
    <property type="entry name" value="MTTP"/>
</dbReference>
<dbReference type="PANTHER" id="PTHR13024">
    <property type="entry name" value="MICROSOMAL TRIGLYCERIDE TRANSFER PROTEIN, LARGE SUBUNIT"/>
    <property type="match status" value="1"/>
</dbReference>
<accession>A0AAF3FKP4</accession>
<feature type="compositionally biased region" description="Basic and acidic residues" evidence="5">
    <location>
        <begin position="897"/>
        <end position="917"/>
    </location>
</feature>
<dbReference type="PANTHER" id="PTHR13024:SF0">
    <property type="entry name" value="MICROSOMAL TRIACYLGLYCEROL TRANSFER PROTEIN"/>
    <property type="match status" value="1"/>
</dbReference>
<keyword evidence="3 6" id="KW-0732">Signal</keyword>
<keyword evidence="4" id="KW-0256">Endoplasmic reticulum</keyword>
<dbReference type="GO" id="GO:0005794">
    <property type="term" value="C:Golgi apparatus"/>
    <property type="evidence" value="ECO:0007669"/>
    <property type="project" value="TreeGrafter"/>
</dbReference>
<feature type="region of interest" description="Disordered" evidence="5">
    <location>
        <begin position="888"/>
        <end position="917"/>
    </location>
</feature>
<dbReference type="Pfam" id="PF19444">
    <property type="entry name" value="MTP_lip_bd"/>
    <property type="match status" value="1"/>
</dbReference>
<reference evidence="9" key="1">
    <citation type="submission" date="2024-02" db="UniProtKB">
        <authorList>
            <consortium name="WormBaseParasite"/>
        </authorList>
    </citation>
    <scope>IDENTIFICATION</scope>
</reference>
<protein>
    <submittedName>
        <fullName evidence="9">MTP large subunit lipid-binding domain-containing protein</fullName>
    </submittedName>
</protein>
<evidence type="ECO:0000256" key="4">
    <source>
        <dbReference type="ARBA" id="ARBA00022824"/>
    </source>
</evidence>
<dbReference type="InterPro" id="IPR011030">
    <property type="entry name" value="Lipovitellin_superhlx_dom"/>
</dbReference>
<proteinExistence type="predicted"/>
<dbReference type="WBParaSite" id="MBELARI_LOCUS6312">
    <property type="protein sequence ID" value="MBELARI_LOCUS6312"/>
    <property type="gene ID" value="MBELARI_LOCUS6312"/>
</dbReference>
<evidence type="ECO:0000256" key="2">
    <source>
        <dbReference type="ARBA" id="ARBA00022448"/>
    </source>
</evidence>
<dbReference type="GO" id="GO:0005548">
    <property type="term" value="F:phospholipid transporter activity"/>
    <property type="evidence" value="ECO:0007669"/>
    <property type="project" value="InterPro"/>
</dbReference>
<sequence length="917" mass="103205">MSRLKFGFILLTVILLCNGEEEQESTGVRKDVDDADRPKASGTGGGWEKTRLLFLDYTFRGESMIYDVIENKKNAQSTVIEAKYTWETLHHDQLSSVFSRIKFVECISGPCGDEFDDVYISFVQGGNNIEEVYMDLSGKPEGYVPKWNFLLGIANIVYTPAIGGEGDSQFVDSPYGPCQYTFGRPEDKKFRRIVGGCELTGKYNYSRFDGLQVTKYTQDVLYIQNVKLDADIVVIEAVEELTMRSPINRNWGFAAESRVRIEILNRTKLYVDRHCDMDSLVADCALNVFKLTKISKTKYEGIQLMPPRENKFGEIVHKYREHLYEMGQTHTCQEHSRLYSDLLKEALSASEQDFVEAIRAPDNEPVLAAIGNALGSVGNVESLKIAKEFLLIESPESLDPFLFGVANAVRNDEKWHKHLMYWLVEEKDAGHVENYRKIANSMATVLKKRCEATMGNNNACEKGNDKVLNKFLSVLSDTKSDEDVEHALLTLVNLPYTDSYTYARKFICLGRTEGIEQAALQVLTRIPAKFYDSQVIRAVVNVFRDTCPTPTNLHQAKLAVDILLDSVLDHQNAATLLLRGENQWLRDEERWSYFYKACQASRVKDENKDVIWKQMRAFKVFRPNWNQRALTGKSLGFYSEIGETTGYFSEIETSSLYSEGIFQGSSLKIGLAKKKKRDTLFELDVQGTGHDSILRSGTQASTPSSITPKIDVRMGILGHKMPRARIVDGDGDLMAGVWGADGHTIQGFEGNAPIRAYESTLPLLSGLTLHINSHGSMNAKVFGSCEISLWNRLSETHIDVNVSLSFDVEATLLANGKPINSVISKYSTVSSVGSVTDVDFSSVPPLACMQTSRQKTPISFAVTLEDHVKKARKERQIIDKRISSETYPMADGLMNDCNEHRNRNDDPSRHQQPREEL</sequence>
<keyword evidence="8" id="KW-1185">Reference proteome</keyword>
<evidence type="ECO:0000256" key="3">
    <source>
        <dbReference type="ARBA" id="ARBA00022729"/>
    </source>
</evidence>
<dbReference type="GO" id="GO:0005783">
    <property type="term" value="C:endoplasmic reticulum"/>
    <property type="evidence" value="ECO:0007669"/>
    <property type="project" value="UniProtKB-SubCell"/>
</dbReference>
<keyword evidence="2" id="KW-0813">Transport</keyword>
<name>A0AAF3FKP4_9BILA</name>
<dbReference type="Gene3D" id="1.25.10.20">
    <property type="entry name" value="Vitellinogen, superhelical"/>
    <property type="match status" value="1"/>
</dbReference>
<evidence type="ECO:0000313" key="9">
    <source>
        <dbReference type="WBParaSite" id="MBELARI_LOCUS6312"/>
    </source>
</evidence>
<comment type="subcellular location">
    <subcellularLocation>
        <location evidence="1">Endoplasmic reticulum</location>
    </subcellularLocation>
</comment>
<feature type="chain" id="PRO_5041920976" evidence="6">
    <location>
        <begin position="20"/>
        <end position="917"/>
    </location>
</feature>
<organism evidence="8 9">
    <name type="scientific">Mesorhabditis belari</name>
    <dbReference type="NCBI Taxonomy" id="2138241"/>
    <lineage>
        <taxon>Eukaryota</taxon>
        <taxon>Metazoa</taxon>
        <taxon>Ecdysozoa</taxon>
        <taxon>Nematoda</taxon>
        <taxon>Chromadorea</taxon>
        <taxon>Rhabditida</taxon>
        <taxon>Rhabditina</taxon>
        <taxon>Rhabditomorpha</taxon>
        <taxon>Rhabditoidea</taxon>
        <taxon>Rhabditidae</taxon>
        <taxon>Mesorhabditinae</taxon>
        <taxon>Mesorhabditis</taxon>
    </lineage>
</organism>
<dbReference type="InterPro" id="IPR045811">
    <property type="entry name" value="MTP_lip-bd"/>
</dbReference>
<dbReference type="GO" id="GO:0042157">
    <property type="term" value="P:lipoprotein metabolic process"/>
    <property type="evidence" value="ECO:0007669"/>
    <property type="project" value="TreeGrafter"/>
</dbReference>
<dbReference type="AlphaFoldDB" id="A0AAF3FKP4"/>
<evidence type="ECO:0000313" key="8">
    <source>
        <dbReference type="Proteomes" id="UP000887575"/>
    </source>
</evidence>
<evidence type="ECO:0000256" key="1">
    <source>
        <dbReference type="ARBA" id="ARBA00004240"/>
    </source>
</evidence>
<evidence type="ECO:0000256" key="6">
    <source>
        <dbReference type="SAM" id="SignalP"/>
    </source>
</evidence>
<evidence type="ECO:0000259" key="7">
    <source>
        <dbReference type="Pfam" id="PF19444"/>
    </source>
</evidence>
<evidence type="ECO:0000256" key="5">
    <source>
        <dbReference type="SAM" id="MobiDB-lite"/>
    </source>
</evidence>
<dbReference type="GO" id="GO:0008289">
    <property type="term" value="F:lipid binding"/>
    <property type="evidence" value="ECO:0007669"/>
    <property type="project" value="InterPro"/>
</dbReference>
<feature type="signal peptide" evidence="6">
    <location>
        <begin position="1"/>
        <end position="19"/>
    </location>
</feature>
<feature type="domain" description="MTP large subunit lipid-binding" evidence="7">
    <location>
        <begin position="726"/>
        <end position="872"/>
    </location>
</feature>